<dbReference type="AlphaFoldDB" id="A0AA37LHI5"/>
<protein>
    <submittedName>
        <fullName evidence="3">Hybrid PKS-NRPS synthetase prlS</fullName>
    </submittedName>
</protein>
<dbReference type="GeneID" id="73327606"/>
<dbReference type="InterPro" id="IPR000873">
    <property type="entry name" value="AMP-dep_synth/lig_dom"/>
</dbReference>
<dbReference type="GO" id="GO:0016874">
    <property type="term" value="F:ligase activity"/>
    <property type="evidence" value="ECO:0007669"/>
    <property type="project" value="UniProtKB-KW"/>
</dbReference>
<dbReference type="GO" id="GO:0005737">
    <property type="term" value="C:cytoplasm"/>
    <property type="evidence" value="ECO:0007669"/>
    <property type="project" value="TreeGrafter"/>
</dbReference>
<gene>
    <name evidence="3" type="ORF">ColSpa_06804</name>
</gene>
<organism evidence="3 4">
    <name type="scientific">Colletotrichum spaethianum</name>
    <dbReference type="NCBI Taxonomy" id="700344"/>
    <lineage>
        <taxon>Eukaryota</taxon>
        <taxon>Fungi</taxon>
        <taxon>Dikarya</taxon>
        <taxon>Ascomycota</taxon>
        <taxon>Pezizomycotina</taxon>
        <taxon>Sordariomycetes</taxon>
        <taxon>Hypocreomycetidae</taxon>
        <taxon>Glomerellales</taxon>
        <taxon>Glomerellaceae</taxon>
        <taxon>Colletotrichum</taxon>
        <taxon>Colletotrichum spaethianum species complex</taxon>
    </lineage>
</organism>
<dbReference type="GO" id="GO:0044550">
    <property type="term" value="P:secondary metabolite biosynthetic process"/>
    <property type="evidence" value="ECO:0007669"/>
    <property type="project" value="TreeGrafter"/>
</dbReference>
<dbReference type="PANTHER" id="PTHR45527">
    <property type="entry name" value="NONRIBOSOMAL PEPTIDE SYNTHETASE"/>
    <property type="match status" value="1"/>
</dbReference>
<evidence type="ECO:0000313" key="4">
    <source>
        <dbReference type="Proteomes" id="UP001055115"/>
    </source>
</evidence>
<sequence length="186" mass="20352">MIAIFRLGAIYLPLDLRVSVPRPKGYVKAAVPTVILSDNETFARRPDIVVDVDDALAVINISDLPAMVQKMMERTTTAAQQERPAYIIFTSGSTGEPKSIVVKYASARAMVEGFQFAFTSDGSLKQIFSAIVTGGCLIVAPAEARGNPTELTRLMAEYSVTMTVATPSEYSMWFRFAPDGLRRFTT</sequence>
<dbReference type="PROSITE" id="PS00455">
    <property type="entry name" value="AMP_BINDING"/>
    <property type="match status" value="1"/>
</dbReference>
<dbReference type="RefSeq" id="XP_049128973.1">
    <property type="nucleotide sequence ID" value="XM_049273016.1"/>
</dbReference>
<comment type="caution">
    <text evidence="3">The sequence shown here is derived from an EMBL/GenBank/DDBJ whole genome shotgun (WGS) entry which is preliminary data.</text>
</comment>
<dbReference type="Gene3D" id="3.40.50.980">
    <property type="match status" value="2"/>
</dbReference>
<keyword evidence="4" id="KW-1185">Reference proteome</keyword>
<keyword evidence="1" id="KW-0436">Ligase</keyword>
<dbReference type="SUPFAM" id="SSF56801">
    <property type="entry name" value="Acetyl-CoA synthetase-like"/>
    <property type="match status" value="1"/>
</dbReference>
<feature type="domain" description="AMP-dependent synthetase/ligase" evidence="2">
    <location>
        <begin position="1"/>
        <end position="177"/>
    </location>
</feature>
<dbReference type="GO" id="GO:0031177">
    <property type="term" value="F:phosphopantetheine binding"/>
    <property type="evidence" value="ECO:0007669"/>
    <property type="project" value="TreeGrafter"/>
</dbReference>
<dbReference type="Pfam" id="PF00501">
    <property type="entry name" value="AMP-binding"/>
    <property type="match status" value="1"/>
</dbReference>
<proteinExistence type="predicted"/>
<reference evidence="3 4" key="1">
    <citation type="submission" date="2022-03" db="EMBL/GenBank/DDBJ databases">
        <title>Genome data of Colletotrichum spp.</title>
        <authorList>
            <person name="Utami Y.D."/>
            <person name="Hiruma K."/>
        </authorList>
    </citation>
    <scope>NUCLEOTIDE SEQUENCE [LARGE SCALE GENOMIC DNA]</scope>
    <source>
        <strain evidence="3 4">MAFF 239500</strain>
    </source>
</reference>
<name>A0AA37LHI5_9PEZI</name>
<dbReference type="Proteomes" id="UP001055115">
    <property type="component" value="Unassembled WGS sequence"/>
</dbReference>
<accession>A0AA37LHI5</accession>
<evidence type="ECO:0000313" key="3">
    <source>
        <dbReference type="EMBL" id="GKT46623.1"/>
    </source>
</evidence>
<evidence type="ECO:0000256" key="1">
    <source>
        <dbReference type="ARBA" id="ARBA00022598"/>
    </source>
</evidence>
<dbReference type="EMBL" id="BQXU01000016">
    <property type="protein sequence ID" value="GKT46623.1"/>
    <property type="molecule type" value="Genomic_DNA"/>
</dbReference>
<dbReference type="PANTHER" id="PTHR45527:SF10">
    <property type="entry name" value="PYOCHELIN SYNTHASE PCHF"/>
    <property type="match status" value="1"/>
</dbReference>
<dbReference type="GO" id="GO:0043041">
    <property type="term" value="P:amino acid activation for nonribosomal peptide biosynthetic process"/>
    <property type="evidence" value="ECO:0007669"/>
    <property type="project" value="TreeGrafter"/>
</dbReference>
<evidence type="ECO:0000259" key="2">
    <source>
        <dbReference type="Pfam" id="PF00501"/>
    </source>
</evidence>
<dbReference type="InterPro" id="IPR020845">
    <property type="entry name" value="AMP-binding_CS"/>
</dbReference>